<dbReference type="Pfam" id="PF00076">
    <property type="entry name" value="RRM_1"/>
    <property type="match status" value="1"/>
</dbReference>
<dbReference type="AlphaFoldDB" id="A0A1C1D0U7"/>
<keyword evidence="1" id="KW-0694">RNA-binding</keyword>
<evidence type="ECO:0000256" key="1">
    <source>
        <dbReference type="PROSITE-ProRule" id="PRU00176"/>
    </source>
</evidence>
<feature type="domain" description="RRM" evidence="3">
    <location>
        <begin position="18"/>
        <end position="102"/>
    </location>
</feature>
<name>A0A1C1D0U7_9EURO</name>
<organism evidence="4 5">
    <name type="scientific">Cladophialophora carrionii</name>
    <dbReference type="NCBI Taxonomy" id="86049"/>
    <lineage>
        <taxon>Eukaryota</taxon>
        <taxon>Fungi</taxon>
        <taxon>Dikarya</taxon>
        <taxon>Ascomycota</taxon>
        <taxon>Pezizomycotina</taxon>
        <taxon>Eurotiomycetes</taxon>
        <taxon>Chaetothyriomycetidae</taxon>
        <taxon>Chaetothyriales</taxon>
        <taxon>Herpotrichiellaceae</taxon>
        <taxon>Cladophialophora</taxon>
    </lineage>
</organism>
<dbReference type="EMBL" id="LGRB01000004">
    <property type="protein sequence ID" value="OCT54354.1"/>
    <property type="molecule type" value="Genomic_DNA"/>
</dbReference>
<reference evidence="5" key="1">
    <citation type="submission" date="2015-07" db="EMBL/GenBank/DDBJ databases">
        <authorList>
            <person name="Teixeira M.M."/>
            <person name="Souza R.C."/>
            <person name="Almeida L.G."/>
            <person name="Vicente V.A."/>
            <person name="de Hoog S."/>
            <person name="Bocca A.L."/>
            <person name="de Almeida S.R."/>
            <person name="Vasconcelos A.T."/>
            <person name="Felipe M.S."/>
        </authorList>
    </citation>
    <scope>NUCLEOTIDE SEQUENCE [LARGE SCALE GENOMIC DNA]</scope>
    <source>
        <strain evidence="5">KSF</strain>
    </source>
</reference>
<dbReference type="PROSITE" id="PS50102">
    <property type="entry name" value="RRM"/>
    <property type="match status" value="1"/>
</dbReference>
<dbReference type="SUPFAM" id="SSF54928">
    <property type="entry name" value="RNA-binding domain, RBD"/>
    <property type="match status" value="1"/>
</dbReference>
<dbReference type="OrthoDB" id="277802at2759"/>
<feature type="compositionally biased region" description="Polar residues" evidence="2">
    <location>
        <begin position="159"/>
        <end position="171"/>
    </location>
</feature>
<keyword evidence="5" id="KW-1185">Reference proteome</keyword>
<dbReference type="GO" id="GO:0003723">
    <property type="term" value="F:RNA binding"/>
    <property type="evidence" value="ECO:0007669"/>
    <property type="project" value="UniProtKB-UniRule"/>
</dbReference>
<dbReference type="eggNOG" id="KOG4206">
    <property type="taxonomic scope" value="Eukaryota"/>
</dbReference>
<dbReference type="CDD" id="cd12246">
    <property type="entry name" value="RRM1_U1A_like"/>
    <property type="match status" value="1"/>
</dbReference>
<protein>
    <submittedName>
        <fullName evidence="4">RNA recognition motif containing protein</fullName>
    </submittedName>
</protein>
<dbReference type="Proteomes" id="UP000094526">
    <property type="component" value="Unassembled WGS sequence"/>
</dbReference>
<dbReference type="SMART" id="SM00360">
    <property type="entry name" value="RRM"/>
    <property type="match status" value="1"/>
</dbReference>
<gene>
    <name evidence="4" type="ORF">CLCR_00946</name>
</gene>
<dbReference type="VEuPathDB" id="FungiDB:G647_01628"/>
<dbReference type="InterPro" id="IPR000504">
    <property type="entry name" value="RRM_dom"/>
</dbReference>
<dbReference type="VEuPathDB" id="FungiDB:CLCR_00946"/>
<feature type="compositionally biased region" description="Acidic residues" evidence="2">
    <location>
        <begin position="188"/>
        <end position="214"/>
    </location>
</feature>
<dbReference type="Gene3D" id="3.30.70.330">
    <property type="match status" value="1"/>
</dbReference>
<dbReference type="InterPro" id="IPR035979">
    <property type="entry name" value="RBD_domain_sf"/>
</dbReference>
<sequence length="214" mass="23629">MMTAKSAKESQNTGTPNQTLFVKNLPEKINKNELKRALYMLFSTYGPVLDIVTSRVGAKGQHMRGQAHVVFRDIQTSTQATRALQGFDFFGKEMVRVYTAYWVKSYVKLMLQAIAYGKGQSNIIPKLRGTFEPPTAAATGAPEQTALQKSIFNAPPGAATSTPVENGTKPTETPADTGPHGIKRPREEVEEEDDNEVEMEEDESDAPMEEDDED</sequence>
<feature type="region of interest" description="Disordered" evidence="2">
    <location>
        <begin position="153"/>
        <end position="214"/>
    </location>
</feature>
<comment type="caution">
    <text evidence="4">The sequence shown here is derived from an EMBL/GenBank/DDBJ whole genome shotgun (WGS) entry which is preliminary data.</text>
</comment>
<evidence type="ECO:0000256" key="2">
    <source>
        <dbReference type="SAM" id="MobiDB-lite"/>
    </source>
</evidence>
<dbReference type="InterPro" id="IPR012677">
    <property type="entry name" value="Nucleotide-bd_a/b_plait_sf"/>
</dbReference>
<proteinExistence type="predicted"/>
<accession>A0A1C1D0U7</accession>
<dbReference type="STRING" id="86049.A0A1C1D0U7"/>
<evidence type="ECO:0000259" key="3">
    <source>
        <dbReference type="PROSITE" id="PS50102"/>
    </source>
</evidence>
<evidence type="ECO:0000313" key="4">
    <source>
        <dbReference type="EMBL" id="OCT54354.1"/>
    </source>
</evidence>
<evidence type="ECO:0000313" key="5">
    <source>
        <dbReference type="Proteomes" id="UP000094526"/>
    </source>
</evidence>